<evidence type="ECO:0000313" key="7">
    <source>
        <dbReference type="EMBL" id="OBS70282.1"/>
    </source>
</evidence>
<dbReference type="PANTHER" id="PTHR13555">
    <property type="entry name" value="C2H2 ZINC FINGER CGI-62-RELATED"/>
    <property type="match status" value="1"/>
</dbReference>
<dbReference type="STRING" id="56216.A0A1A6GY58"/>
<feature type="non-terminal residue" evidence="7">
    <location>
        <position position="1"/>
    </location>
</feature>
<protein>
    <recommendedName>
        <fullName evidence="6">C2HC/C3H-type domain-containing protein</fullName>
    </recommendedName>
</protein>
<evidence type="ECO:0000313" key="8">
    <source>
        <dbReference type="Proteomes" id="UP000092124"/>
    </source>
</evidence>
<sequence>GNQKLFPCEVCGRCFAADVLERHGPICEKLFNKKRKPFDSLKQRLQGTDIPTVSRLPKPKVQPRRKSNWRQQHEDFINAIRSAKQCTLAIKEGRPLPPPPPPTINPGFTTSACISLVSMHCSDSVYYFTATASLLDSSHVSKRLWHRLRQRLWLRQGLWLRLQLQRWWLRLGLRWQLRQLWLWRQLRRQLRRKLRLQLRLQLNLQLRLRLRWRRRLRLRLWLQLRLRLRWQQRRWRRQRWYLLRQTS</sequence>
<feature type="non-terminal residue" evidence="7">
    <location>
        <position position="247"/>
    </location>
</feature>
<evidence type="ECO:0000256" key="4">
    <source>
        <dbReference type="ARBA" id="ARBA00022833"/>
    </source>
</evidence>
<gene>
    <name evidence="7" type="ORF">A6R68_01180</name>
</gene>
<dbReference type="PANTHER" id="PTHR13555:SF36">
    <property type="entry name" value="ZINC FINGER C2HC DOMAIN-CONTAINING PROTEIN 1B"/>
    <property type="match status" value="1"/>
</dbReference>
<keyword evidence="1" id="KW-0479">Metal-binding</keyword>
<dbReference type="OrthoDB" id="10066537at2759"/>
<reference evidence="7 8" key="1">
    <citation type="submission" date="2016-06" db="EMBL/GenBank/DDBJ databases">
        <title>The Draft Genome Sequence and Annotation of the Desert Woodrat Neotoma lepida.</title>
        <authorList>
            <person name="Campbell M."/>
            <person name="Oakeson K.F."/>
            <person name="Yandell M."/>
            <person name="Halpert J.R."/>
            <person name="Dearing D."/>
        </authorList>
    </citation>
    <scope>NUCLEOTIDE SEQUENCE [LARGE SCALE GENOMIC DNA]</scope>
    <source>
        <strain evidence="7">417</strain>
        <tissue evidence="7">Liver</tissue>
    </source>
</reference>
<keyword evidence="8" id="KW-1185">Reference proteome</keyword>
<dbReference type="AlphaFoldDB" id="A0A1A6GY58"/>
<feature type="domain" description="C2HC/C3H-type" evidence="6">
    <location>
        <begin position="4"/>
        <end position="33"/>
    </location>
</feature>
<evidence type="ECO:0000256" key="3">
    <source>
        <dbReference type="ARBA" id="ARBA00022771"/>
    </source>
</evidence>
<evidence type="ECO:0000259" key="6">
    <source>
        <dbReference type="PROSITE" id="PS52027"/>
    </source>
</evidence>
<keyword evidence="4" id="KW-0862">Zinc</keyword>
<dbReference type="Proteomes" id="UP000092124">
    <property type="component" value="Unassembled WGS sequence"/>
</dbReference>
<dbReference type="EMBL" id="LZPO01066350">
    <property type="protein sequence ID" value="OBS70282.1"/>
    <property type="molecule type" value="Genomic_DNA"/>
</dbReference>
<comment type="caution">
    <text evidence="7">The sequence shown here is derived from an EMBL/GenBank/DDBJ whole genome shotgun (WGS) entry which is preliminary data.</text>
</comment>
<name>A0A1A6GY58_NEOLE</name>
<accession>A0A1A6GY58</accession>
<evidence type="ECO:0000256" key="1">
    <source>
        <dbReference type="ARBA" id="ARBA00022723"/>
    </source>
</evidence>
<dbReference type="Pfam" id="PF13913">
    <property type="entry name" value="zf-C2HC_2"/>
    <property type="match status" value="1"/>
</dbReference>
<keyword evidence="2" id="KW-0677">Repeat</keyword>
<dbReference type="Gene3D" id="3.30.160.60">
    <property type="entry name" value="Classic Zinc Finger"/>
    <property type="match status" value="1"/>
</dbReference>
<dbReference type="GO" id="GO:0008270">
    <property type="term" value="F:zinc ion binding"/>
    <property type="evidence" value="ECO:0007669"/>
    <property type="project" value="UniProtKB-KW"/>
</dbReference>
<proteinExistence type="predicted"/>
<organism evidence="7 8">
    <name type="scientific">Neotoma lepida</name>
    <name type="common">Desert woodrat</name>
    <dbReference type="NCBI Taxonomy" id="56216"/>
    <lineage>
        <taxon>Eukaryota</taxon>
        <taxon>Metazoa</taxon>
        <taxon>Chordata</taxon>
        <taxon>Craniata</taxon>
        <taxon>Vertebrata</taxon>
        <taxon>Euteleostomi</taxon>
        <taxon>Mammalia</taxon>
        <taxon>Eutheria</taxon>
        <taxon>Euarchontoglires</taxon>
        <taxon>Glires</taxon>
        <taxon>Rodentia</taxon>
        <taxon>Myomorpha</taxon>
        <taxon>Muroidea</taxon>
        <taxon>Cricetidae</taxon>
        <taxon>Neotominae</taxon>
        <taxon>Neotoma</taxon>
    </lineage>
</organism>
<evidence type="ECO:0000256" key="2">
    <source>
        <dbReference type="ARBA" id="ARBA00022737"/>
    </source>
</evidence>
<dbReference type="InterPro" id="IPR049899">
    <property type="entry name" value="Znf_C2HC_C3H"/>
</dbReference>
<dbReference type="InterPro" id="IPR026319">
    <property type="entry name" value="ZC2HC1A/B-like"/>
</dbReference>
<evidence type="ECO:0000256" key="5">
    <source>
        <dbReference type="PROSITE-ProRule" id="PRU01371"/>
    </source>
</evidence>
<dbReference type="PROSITE" id="PS52027">
    <property type="entry name" value="ZF_C2HC_C3H"/>
    <property type="match status" value="1"/>
</dbReference>
<keyword evidence="3 5" id="KW-0863">Zinc-finger</keyword>